<dbReference type="Pfam" id="PF00593">
    <property type="entry name" value="TonB_dep_Rec_b-barrel"/>
    <property type="match status" value="1"/>
</dbReference>
<evidence type="ECO:0000256" key="12">
    <source>
        <dbReference type="SAM" id="SignalP"/>
    </source>
</evidence>
<evidence type="ECO:0000256" key="6">
    <source>
        <dbReference type="ARBA" id="ARBA00023077"/>
    </source>
</evidence>
<dbReference type="EMBL" id="JADWOX010000019">
    <property type="protein sequence ID" value="MBI1686219.1"/>
    <property type="molecule type" value="Genomic_DNA"/>
</dbReference>
<dbReference type="InterPro" id="IPR039426">
    <property type="entry name" value="TonB-dep_rcpt-like"/>
</dbReference>
<keyword evidence="6 10" id="KW-0798">TonB box</keyword>
<keyword evidence="8 15" id="KW-0675">Receptor</keyword>
<reference evidence="15 16" key="1">
    <citation type="submission" date="2020-11" db="EMBL/GenBank/DDBJ databases">
        <title>genome sequence of strain KACC 18849.</title>
        <authorList>
            <person name="Gao J."/>
            <person name="Zhang X."/>
        </authorList>
    </citation>
    <scope>NUCLEOTIDE SEQUENCE [LARGE SCALE GENOMIC DNA]</scope>
    <source>
        <strain evidence="15 16">KACC 18849</strain>
    </source>
</reference>
<evidence type="ECO:0000256" key="5">
    <source>
        <dbReference type="ARBA" id="ARBA00022729"/>
    </source>
</evidence>
<dbReference type="InterPro" id="IPR000531">
    <property type="entry name" value="Beta-barrel_TonB"/>
</dbReference>
<sequence length="780" mass="85349">MKKTALLALCALAPLAMAASAAAADLADAPIATAEEPVTASEVVVQAHIAYRNRSEETAPVLQYDLDYFQRFEPLTAGDALKRVPSVAFLSDVLESDGVRLRGLDPAYTQILINGEKVPGAGSGSGAFGAGADGAFFVDRIPAELIERIEIVRSASANRSGDAVAGAINIVLRDAYALDGGFIRAGALRFDDSKVRGTLGGVWGGQVGPGRLLVGANVQGRRNPKQKLSLRYDEPNGELDNSEVQTDTRNGTDYSFNASYQVPVAGGDLDLSGFFVRTDRYQDEDSIEYAEDIRNAANLQTINDNDVKIDQDSWSLAGKYKHDMWGGRTTVKLGYAGFKGKEAEFEDETEYLRDAAPYPDGDRITRDKSRSEIDDTEISAKLAHERDLGAAKLEFGVQYEKKERDALLTEVDRNRYSLPNASPPAFSAYKVIDGGDTGFEQTRIDPYVMLSGKSGALKWEAGLRYETTDVSIEARKEGETYDNDYAVLLPSASLRYNLTDDDQVYGALSRTVRRAGFEYLSPAKLEGEMGDNDFQGDPNLKPEKAWGLDVGYERRLGRSGVAGVNVFYRKISDLIELYNTGAYSQAAQDAYEEAIDDGVTPAEAAEELTSFLLGARNTGDGEVWGIEFDLSTPLTVIGLENTGVFLNYSWLDSSVDDEFGSRKFNSQSDYVLNVGFIQDLPTWGASFGVTYRKQGAAYSRVIGEEVTTTYGGDLEAFVEKRIGKNLTIRLTGSNLLDGEKKEAFNKFNTIGDQVDRDFDEYELEREQAGPVFQLIARMAF</sequence>
<organism evidence="15 16">
    <name type="scientific">Caulobacter hibisci</name>
    <dbReference type="NCBI Taxonomy" id="2035993"/>
    <lineage>
        <taxon>Bacteria</taxon>
        <taxon>Pseudomonadati</taxon>
        <taxon>Pseudomonadota</taxon>
        <taxon>Alphaproteobacteria</taxon>
        <taxon>Caulobacterales</taxon>
        <taxon>Caulobacteraceae</taxon>
        <taxon>Caulobacter</taxon>
    </lineage>
</organism>
<evidence type="ECO:0000256" key="1">
    <source>
        <dbReference type="ARBA" id="ARBA00004571"/>
    </source>
</evidence>
<dbReference type="Gene3D" id="2.40.170.20">
    <property type="entry name" value="TonB-dependent receptor, beta-barrel domain"/>
    <property type="match status" value="1"/>
</dbReference>
<protein>
    <submittedName>
        <fullName evidence="15">TonB-dependent receptor</fullName>
    </submittedName>
</protein>
<dbReference type="InterPro" id="IPR012910">
    <property type="entry name" value="Plug_dom"/>
</dbReference>
<dbReference type="InterPro" id="IPR036942">
    <property type="entry name" value="Beta-barrel_TonB_sf"/>
</dbReference>
<dbReference type="RefSeq" id="WP_198578110.1">
    <property type="nucleotide sequence ID" value="NZ_JADWOX010000019.1"/>
</dbReference>
<name>A0ABS0T3I0_9CAUL</name>
<dbReference type="PANTHER" id="PTHR30069">
    <property type="entry name" value="TONB-DEPENDENT OUTER MEMBRANE RECEPTOR"/>
    <property type="match status" value="1"/>
</dbReference>
<evidence type="ECO:0000313" key="16">
    <source>
        <dbReference type="Proteomes" id="UP000639859"/>
    </source>
</evidence>
<evidence type="ECO:0000259" key="13">
    <source>
        <dbReference type="Pfam" id="PF00593"/>
    </source>
</evidence>
<evidence type="ECO:0000256" key="11">
    <source>
        <dbReference type="SAM" id="MobiDB-lite"/>
    </source>
</evidence>
<dbReference type="Gene3D" id="2.170.130.10">
    <property type="entry name" value="TonB-dependent receptor, plug domain"/>
    <property type="match status" value="1"/>
</dbReference>
<evidence type="ECO:0000256" key="4">
    <source>
        <dbReference type="ARBA" id="ARBA00022692"/>
    </source>
</evidence>
<keyword evidence="2" id="KW-0813">Transport</keyword>
<keyword evidence="5 12" id="KW-0732">Signal</keyword>
<keyword evidence="16" id="KW-1185">Reference proteome</keyword>
<evidence type="ECO:0000313" key="15">
    <source>
        <dbReference type="EMBL" id="MBI1686219.1"/>
    </source>
</evidence>
<keyword evidence="3" id="KW-1134">Transmembrane beta strand</keyword>
<accession>A0ABS0T3I0</accession>
<keyword evidence="9" id="KW-0998">Cell outer membrane</keyword>
<feature type="region of interest" description="Disordered" evidence="11">
    <location>
        <begin position="224"/>
        <end position="248"/>
    </location>
</feature>
<comment type="subcellular location">
    <subcellularLocation>
        <location evidence="1">Cell outer membrane</location>
        <topology evidence="1">Multi-pass membrane protein</topology>
    </subcellularLocation>
</comment>
<gene>
    <name evidence="15" type="ORF">I4Q42_21330</name>
</gene>
<dbReference type="PANTHER" id="PTHR30069:SF29">
    <property type="entry name" value="HEMOGLOBIN AND HEMOGLOBIN-HAPTOGLOBIN-BINDING PROTEIN 1-RELATED"/>
    <property type="match status" value="1"/>
</dbReference>
<comment type="similarity">
    <text evidence="10">Belongs to the TonB-dependent receptor family.</text>
</comment>
<proteinExistence type="inferred from homology"/>
<keyword evidence="4" id="KW-0812">Transmembrane</keyword>
<dbReference type="SUPFAM" id="SSF56935">
    <property type="entry name" value="Porins"/>
    <property type="match status" value="1"/>
</dbReference>
<feature type="domain" description="TonB-dependent receptor-like beta-barrel" evidence="13">
    <location>
        <begin position="260"/>
        <end position="735"/>
    </location>
</feature>
<evidence type="ECO:0000256" key="3">
    <source>
        <dbReference type="ARBA" id="ARBA00022452"/>
    </source>
</evidence>
<evidence type="ECO:0000256" key="8">
    <source>
        <dbReference type="ARBA" id="ARBA00023170"/>
    </source>
</evidence>
<dbReference type="Pfam" id="PF07715">
    <property type="entry name" value="Plug"/>
    <property type="match status" value="1"/>
</dbReference>
<evidence type="ECO:0000256" key="7">
    <source>
        <dbReference type="ARBA" id="ARBA00023136"/>
    </source>
</evidence>
<keyword evidence="7 10" id="KW-0472">Membrane</keyword>
<feature type="domain" description="TonB-dependent receptor plug" evidence="14">
    <location>
        <begin position="57"/>
        <end position="167"/>
    </location>
</feature>
<comment type="caution">
    <text evidence="15">The sequence shown here is derived from an EMBL/GenBank/DDBJ whole genome shotgun (WGS) entry which is preliminary data.</text>
</comment>
<evidence type="ECO:0000256" key="2">
    <source>
        <dbReference type="ARBA" id="ARBA00022448"/>
    </source>
</evidence>
<dbReference type="Proteomes" id="UP000639859">
    <property type="component" value="Unassembled WGS sequence"/>
</dbReference>
<feature type="chain" id="PRO_5045401509" evidence="12">
    <location>
        <begin position="19"/>
        <end position="780"/>
    </location>
</feature>
<dbReference type="InterPro" id="IPR037066">
    <property type="entry name" value="Plug_dom_sf"/>
</dbReference>
<evidence type="ECO:0000256" key="9">
    <source>
        <dbReference type="ARBA" id="ARBA00023237"/>
    </source>
</evidence>
<evidence type="ECO:0000259" key="14">
    <source>
        <dbReference type="Pfam" id="PF07715"/>
    </source>
</evidence>
<feature type="signal peptide" evidence="12">
    <location>
        <begin position="1"/>
        <end position="18"/>
    </location>
</feature>
<evidence type="ECO:0000256" key="10">
    <source>
        <dbReference type="RuleBase" id="RU003357"/>
    </source>
</evidence>